<accession>A0AC35TQG7</accession>
<proteinExistence type="predicted"/>
<evidence type="ECO:0000313" key="2">
    <source>
        <dbReference type="WBParaSite" id="RSKR_0000294700.1"/>
    </source>
</evidence>
<dbReference type="WBParaSite" id="RSKR_0000294700.1">
    <property type="protein sequence ID" value="RSKR_0000294700.1"/>
    <property type="gene ID" value="RSKR_0000294700"/>
</dbReference>
<evidence type="ECO:0000313" key="1">
    <source>
        <dbReference type="Proteomes" id="UP000095286"/>
    </source>
</evidence>
<organism evidence="1 2">
    <name type="scientific">Rhabditophanes sp. KR3021</name>
    <dbReference type="NCBI Taxonomy" id="114890"/>
    <lineage>
        <taxon>Eukaryota</taxon>
        <taxon>Metazoa</taxon>
        <taxon>Ecdysozoa</taxon>
        <taxon>Nematoda</taxon>
        <taxon>Chromadorea</taxon>
        <taxon>Rhabditida</taxon>
        <taxon>Tylenchina</taxon>
        <taxon>Panagrolaimomorpha</taxon>
        <taxon>Strongyloidoidea</taxon>
        <taxon>Alloionematidae</taxon>
        <taxon>Rhabditophanes</taxon>
    </lineage>
</organism>
<reference evidence="2" key="1">
    <citation type="submission" date="2016-11" db="UniProtKB">
        <authorList>
            <consortium name="WormBaseParasite"/>
        </authorList>
    </citation>
    <scope>IDENTIFICATION</scope>
    <source>
        <strain evidence="2">KR3021</strain>
    </source>
</reference>
<sequence>MGGNGGIGKAIAIEFGKEGGSVVIVGRTRETLDQAKKEIIESGAKPTNVLTIKADVSNKKETECIVGESIKKFGKLDILINNAGIGNDSKNADPYSIENYDFIFNVNVRAVINLTKVAVPHLKKTRGCIINISSMISFKTTSSSPYYAMSKASLDMYTKCLAAKLTEDGVRVNSINPGVTKTSFISKVMSKPGASVAPDIANAVLSDLIGETIPMKRAGQPSEIASVALFLAGPGASYMSGSIVVVDGGSLIADHHAAAFK</sequence>
<name>A0AC35TQG7_9BILA</name>
<protein>
    <submittedName>
        <fullName evidence="2">3-oxoacyl-[acyl-carrier-protein] reductase</fullName>
    </submittedName>
</protein>
<dbReference type="Proteomes" id="UP000095286">
    <property type="component" value="Unplaced"/>
</dbReference>